<evidence type="ECO:0000313" key="12">
    <source>
        <dbReference type="WBParaSite" id="PSAMB.scaffold1441size31516.g13111.t1"/>
    </source>
</evidence>
<dbReference type="PRINTS" id="PR00173">
    <property type="entry name" value="EDTRNSPORT"/>
</dbReference>
<evidence type="ECO:0000256" key="5">
    <source>
        <dbReference type="ARBA" id="ARBA00022847"/>
    </source>
</evidence>
<feature type="transmembrane region" description="Helical" evidence="9">
    <location>
        <begin position="227"/>
        <end position="247"/>
    </location>
</feature>
<comment type="subcellular location">
    <subcellularLocation>
        <location evidence="1 9">Membrane</location>
        <topology evidence="1 9">Multi-pass membrane protein</topology>
    </subcellularLocation>
</comment>
<dbReference type="InterPro" id="IPR036458">
    <property type="entry name" value="Na:dicarbo_symporter_sf"/>
</dbReference>
<feature type="transmembrane region" description="Helical" evidence="9">
    <location>
        <begin position="259"/>
        <end position="285"/>
    </location>
</feature>
<keyword evidence="11" id="KW-1185">Reference proteome</keyword>
<proteinExistence type="inferred from homology"/>
<dbReference type="GO" id="GO:0005886">
    <property type="term" value="C:plasma membrane"/>
    <property type="evidence" value="ECO:0007669"/>
    <property type="project" value="TreeGrafter"/>
</dbReference>
<dbReference type="Pfam" id="PF00375">
    <property type="entry name" value="SDF"/>
    <property type="match status" value="1"/>
</dbReference>
<protein>
    <recommendedName>
        <fullName evidence="9">Amino acid transporter</fullName>
    </recommendedName>
</protein>
<dbReference type="WBParaSite" id="PSAMB.scaffold1441size31516.g13111.t1">
    <property type="protein sequence ID" value="PSAMB.scaffold1441size31516.g13111.t1"/>
    <property type="gene ID" value="PSAMB.scaffold1441size31516.g13111"/>
</dbReference>
<dbReference type="Gene3D" id="1.10.3860.10">
    <property type="entry name" value="Sodium:dicarboxylate symporter"/>
    <property type="match status" value="1"/>
</dbReference>
<evidence type="ECO:0000256" key="8">
    <source>
        <dbReference type="ARBA" id="ARBA00023180"/>
    </source>
</evidence>
<comment type="similarity">
    <text evidence="2 9">Belongs to the dicarboxylate/amino acid:cation symporter (DAACS) (TC 2.A.23) family.</text>
</comment>
<feature type="transmembrane region" description="Helical" evidence="9">
    <location>
        <begin position="7"/>
        <end position="26"/>
    </location>
</feature>
<feature type="transmembrane region" description="Helical" evidence="9">
    <location>
        <begin position="186"/>
        <end position="206"/>
    </location>
</feature>
<keyword evidence="5 9" id="KW-0769">Symport</keyword>
<dbReference type="InterPro" id="IPR001991">
    <property type="entry name" value="Na-dicarboxylate_symporter"/>
</dbReference>
<name>A0A914V1G1_9BILA</name>
<keyword evidence="3 9" id="KW-0813">Transport</keyword>
<dbReference type="PANTHER" id="PTHR11958:SF99">
    <property type="entry name" value="SODIUM-DEPENDENT EXCITATORY AMINO ACID TRANSPORTER GLT-6-RELATED"/>
    <property type="match status" value="1"/>
</dbReference>
<evidence type="ECO:0000256" key="9">
    <source>
        <dbReference type="RuleBase" id="RU361216"/>
    </source>
</evidence>
<dbReference type="InterPro" id="IPR018107">
    <property type="entry name" value="Na-dicarboxylate_symporter_CS"/>
</dbReference>
<feature type="region of interest" description="Disordered" evidence="10">
    <location>
        <begin position="531"/>
        <end position="557"/>
    </location>
</feature>
<evidence type="ECO:0000256" key="2">
    <source>
        <dbReference type="ARBA" id="ARBA00006148"/>
    </source>
</evidence>
<feature type="transmembrane region" description="Helical" evidence="9">
    <location>
        <begin position="46"/>
        <end position="68"/>
    </location>
</feature>
<evidence type="ECO:0000256" key="3">
    <source>
        <dbReference type="ARBA" id="ARBA00022448"/>
    </source>
</evidence>
<evidence type="ECO:0000256" key="4">
    <source>
        <dbReference type="ARBA" id="ARBA00022692"/>
    </source>
</evidence>
<keyword evidence="6 9" id="KW-1133">Transmembrane helix</keyword>
<accession>A0A914V1G1</accession>
<dbReference type="Proteomes" id="UP000887566">
    <property type="component" value="Unplaced"/>
</dbReference>
<keyword evidence="7 9" id="KW-0472">Membrane</keyword>
<evidence type="ECO:0000256" key="7">
    <source>
        <dbReference type="ARBA" id="ARBA00023136"/>
    </source>
</evidence>
<feature type="transmembrane region" description="Helical" evidence="9">
    <location>
        <begin position="80"/>
        <end position="104"/>
    </location>
</feature>
<keyword evidence="4 9" id="KW-0812">Transmembrane</keyword>
<reference evidence="12" key="1">
    <citation type="submission" date="2022-11" db="UniProtKB">
        <authorList>
            <consortium name="WormBaseParasite"/>
        </authorList>
    </citation>
    <scope>IDENTIFICATION</scope>
</reference>
<dbReference type="GO" id="GO:0005313">
    <property type="term" value="F:L-glutamate transmembrane transporter activity"/>
    <property type="evidence" value="ECO:0007669"/>
    <property type="project" value="TreeGrafter"/>
</dbReference>
<feature type="compositionally biased region" description="Basic and acidic residues" evidence="10">
    <location>
        <begin position="537"/>
        <end position="547"/>
    </location>
</feature>
<evidence type="ECO:0000256" key="1">
    <source>
        <dbReference type="ARBA" id="ARBA00004141"/>
    </source>
</evidence>
<dbReference type="InterPro" id="IPR050746">
    <property type="entry name" value="DAACS"/>
</dbReference>
<dbReference type="PANTHER" id="PTHR11958">
    <property type="entry name" value="SODIUM/DICARBOXYLATE SYMPORTER-RELATED"/>
    <property type="match status" value="1"/>
</dbReference>
<dbReference type="GO" id="GO:0015175">
    <property type="term" value="F:neutral L-amino acid transmembrane transporter activity"/>
    <property type="evidence" value="ECO:0007669"/>
    <property type="project" value="TreeGrafter"/>
</dbReference>
<dbReference type="PROSITE" id="PS00714">
    <property type="entry name" value="NA_DICARBOXYL_SYMP_2"/>
    <property type="match status" value="1"/>
</dbReference>
<evidence type="ECO:0000256" key="6">
    <source>
        <dbReference type="ARBA" id="ARBA00022989"/>
    </source>
</evidence>
<dbReference type="GO" id="GO:0015501">
    <property type="term" value="F:glutamate:sodium symporter activity"/>
    <property type="evidence" value="ECO:0007669"/>
    <property type="project" value="TreeGrafter"/>
</dbReference>
<keyword evidence="8" id="KW-0325">Glycoprotein</keyword>
<sequence length="557" mass="60653">MGAFKKNLLLFLTIGAVFVGVFIGFAGRPFQPSSETIRMINFPGEIFMQFLKMMLLPLIIASLISALAQLDAKESSKMGLLTLAYYLTTTMLATFTGIVLVLSIHPGDPQLKDDWAEGTIDTNISTMDTFMDLVRNMFPENIVQATFQQVRTSYHLQKPNLLKRNGTSIGEQMDKMKPVVEYHDGINILGIIVCCTGFGIIISQLGEQGRLMVDFFIILDAIIMRGVAVVMWCAPVGILCLICANILEIDDLSDTAEMLAMYVVTVLCGLFIHSVVTLPILFFLVTRRSPIKFVKGMMQALVTSFGTASSGAALPTSFRCLEENNKVDRRISRFVLPLGATINMDGTALYEAVAVIFIAQLNGVTLSLAEVITVSLTATLASIGSGSMPAGLVTIMVVLTTVGLPVKDVSLIITVDWLLDRIRTVVNVLGDAFAAGIIHDLTQSQLVRVNTANRALTKAIQREIELLNGPLENFPVGPAGDTDELLNGSDEKRQKAFNSRSNVTRIEVGNQSGRNSFSNWTTAPLLSALRPIGNGADKPRRNSKKDTVVFFGEAEDE</sequence>
<evidence type="ECO:0000313" key="11">
    <source>
        <dbReference type="Proteomes" id="UP000887566"/>
    </source>
</evidence>
<organism evidence="11 12">
    <name type="scientific">Plectus sambesii</name>
    <dbReference type="NCBI Taxonomy" id="2011161"/>
    <lineage>
        <taxon>Eukaryota</taxon>
        <taxon>Metazoa</taxon>
        <taxon>Ecdysozoa</taxon>
        <taxon>Nematoda</taxon>
        <taxon>Chromadorea</taxon>
        <taxon>Plectida</taxon>
        <taxon>Plectina</taxon>
        <taxon>Plectoidea</taxon>
        <taxon>Plectidae</taxon>
        <taxon>Plectus</taxon>
    </lineage>
</organism>
<dbReference type="SUPFAM" id="SSF118215">
    <property type="entry name" value="Proton glutamate symport protein"/>
    <property type="match status" value="1"/>
</dbReference>
<evidence type="ECO:0000256" key="10">
    <source>
        <dbReference type="SAM" id="MobiDB-lite"/>
    </source>
</evidence>
<dbReference type="AlphaFoldDB" id="A0A914V1G1"/>